<dbReference type="RefSeq" id="WP_408976817.1">
    <property type="nucleotide sequence ID" value="NZ_JBJUVG010000002.1"/>
</dbReference>
<gene>
    <name evidence="4" type="ORF">ACKQTC_02305</name>
</gene>
<keyword evidence="1" id="KW-0677">Repeat</keyword>
<dbReference type="Pfam" id="PF01841">
    <property type="entry name" value="Transglut_core"/>
    <property type="match status" value="1"/>
</dbReference>
<dbReference type="PROSITE" id="PS51272">
    <property type="entry name" value="SLH"/>
    <property type="match status" value="1"/>
</dbReference>
<dbReference type="Proteomes" id="UP001631949">
    <property type="component" value="Unassembled WGS sequence"/>
</dbReference>
<accession>A0ABW9GZ60</accession>
<reference evidence="4 5" key="1">
    <citation type="journal article" date="2016" name="Int. J. Syst. Evol. Microbiol.">
        <title>Peptococcus simiae sp. nov., isolated from rhesus macaque faeces and emended description of the genus Peptococcus.</title>
        <authorList>
            <person name="Shkoporov A.N."/>
            <person name="Efimov B.A."/>
            <person name="Kondova I."/>
            <person name="Ouwerling B."/>
            <person name="Chaplin A.V."/>
            <person name="Shcherbakova V.A."/>
            <person name="Langermans J.A.M."/>
        </authorList>
    </citation>
    <scope>NUCLEOTIDE SEQUENCE [LARGE SCALE GENOMIC DNA]</scope>
    <source>
        <strain evidence="4 5">M108</strain>
    </source>
</reference>
<keyword evidence="5" id="KW-1185">Reference proteome</keyword>
<feature type="domain" description="SLH" evidence="3">
    <location>
        <begin position="314"/>
        <end position="377"/>
    </location>
</feature>
<evidence type="ECO:0000313" key="4">
    <source>
        <dbReference type="EMBL" id="MFM9413201.1"/>
    </source>
</evidence>
<dbReference type="Pfam" id="PF00395">
    <property type="entry name" value="SLH"/>
    <property type="match status" value="1"/>
</dbReference>
<dbReference type="PANTHER" id="PTHR43308">
    <property type="entry name" value="OUTER MEMBRANE PROTEIN ALPHA-RELATED"/>
    <property type="match status" value="1"/>
</dbReference>
<sequence>MKLRWSCLPIFLLVGFFMLPHSAWATASSTEEAVYTLLQHNIVKLELPAKDLDRSLNDLGMTYATFDGYKHSLKYYYYKEKPEEYYVHVMLNPNEGETRQAVFDRIQKIRSEALAMPGPVLQLEFVNNYLIQHTAYDEAVYQDFLAGKEIEDLSPWSAKGALVDGKAVCEGYAGAFMLICDQLGIPCVKVNGELNGIPHTWNSVFIESIQDWLNVDVTNNDPGEAQVPDNFKTHLFLITDDQLRHYGYKWSPEKSQAIKDIRFPYMIGRQLDFLRKDGIIVGRGGANFASAAPLTREELAAIIVRIAGKDWHKRTNLSPSPDVSDWAQESVQLCRQKGYMIGYPDGSFKGSNPVSKRELATIVLRLKQVSAKNYTWDSAEQVAVSEGLLSSGRTSGIITPVASRADIFDMLYRLLAPKA</sequence>
<feature type="chain" id="PRO_5046206390" evidence="2">
    <location>
        <begin position="28"/>
        <end position="419"/>
    </location>
</feature>
<evidence type="ECO:0000256" key="1">
    <source>
        <dbReference type="ARBA" id="ARBA00022737"/>
    </source>
</evidence>
<dbReference type="EMBL" id="JBJUVG010000002">
    <property type="protein sequence ID" value="MFM9413201.1"/>
    <property type="molecule type" value="Genomic_DNA"/>
</dbReference>
<evidence type="ECO:0000313" key="5">
    <source>
        <dbReference type="Proteomes" id="UP001631949"/>
    </source>
</evidence>
<organism evidence="4 5">
    <name type="scientific">Peptococcus simiae</name>
    <dbReference type="NCBI Taxonomy" id="1643805"/>
    <lineage>
        <taxon>Bacteria</taxon>
        <taxon>Bacillati</taxon>
        <taxon>Bacillota</taxon>
        <taxon>Clostridia</taxon>
        <taxon>Eubacteriales</taxon>
        <taxon>Peptococcaceae</taxon>
        <taxon>Peptococcus</taxon>
    </lineage>
</organism>
<comment type="caution">
    <text evidence="4">The sequence shown here is derived from an EMBL/GenBank/DDBJ whole genome shotgun (WGS) entry which is preliminary data.</text>
</comment>
<dbReference type="SUPFAM" id="SSF54001">
    <property type="entry name" value="Cysteine proteinases"/>
    <property type="match status" value="1"/>
</dbReference>
<protein>
    <submittedName>
        <fullName evidence="4">S-layer homology domain-containing protein</fullName>
    </submittedName>
</protein>
<name>A0ABW9GZ60_9FIRM</name>
<dbReference type="SMART" id="SM00460">
    <property type="entry name" value="TGc"/>
    <property type="match status" value="1"/>
</dbReference>
<keyword evidence="2" id="KW-0732">Signal</keyword>
<dbReference type="InterPro" id="IPR002931">
    <property type="entry name" value="Transglutaminase-like"/>
</dbReference>
<dbReference type="Gene3D" id="3.10.620.30">
    <property type="match status" value="1"/>
</dbReference>
<evidence type="ECO:0000259" key="3">
    <source>
        <dbReference type="PROSITE" id="PS51272"/>
    </source>
</evidence>
<dbReference type="InterPro" id="IPR038765">
    <property type="entry name" value="Papain-like_cys_pep_sf"/>
</dbReference>
<dbReference type="InterPro" id="IPR051465">
    <property type="entry name" value="Cell_Envelope_Struct_Comp"/>
</dbReference>
<proteinExistence type="predicted"/>
<feature type="signal peptide" evidence="2">
    <location>
        <begin position="1"/>
        <end position="27"/>
    </location>
</feature>
<dbReference type="InterPro" id="IPR001119">
    <property type="entry name" value="SLH_dom"/>
</dbReference>
<evidence type="ECO:0000256" key="2">
    <source>
        <dbReference type="SAM" id="SignalP"/>
    </source>
</evidence>